<sequence length="333" mass="36001">MSARLPLALENGSFVVPETGDILVFSPSVEDDLSDLPRDQVLILDDFFPDCETWKKRGYRVVQDLPETAAASVICMPRAKNLARHWLAQACAITTGSIAIDGAKTAGIDSIYKACKKLTAVSETQSRAHGKFFTLPDDSRKTAFTNWLAAPAEGPEGFITAPGVFSEAKVDKGSALLASVLPEKPGRRVADLGAGWGYLSAQILKSDAVQNLHLIEASHTALACARRNVTDPRAEFHWNDARQVKLSGPVDTVITNPPFHTGRAAEPALGQAFLTNAAKLLTPKGTLLVVANQGLPYERTLQELFRQVDQIALENGFKVLRALAPLAKPRPTR</sequence>
<dbReference type="PANTHER" id="PTHR47816:SF4">
    <property type="entry name" value="RIBOSOMAL RNA SMALL SUBUNIT METHYLTRANSFERASE C"/>
    <property type="match status" value="1"/>
</dbReference>
<keyword evidence="1" id="KW-0963">Cytoplasm</keyword>
<dbReference type="InterPro" id="IPR046977">
    <property type="entry name" value="RsmC/RlmG"/>
</dbReference>
<keyword evidence="2" id="KW-0698">rRNA processing</keyword>
<dbReference type="Pfam" id="PF05175">
    <property type="entry name" value="MTS"/>
    <property type="match status" value="1"/>
</dbReference>
<dbReference type="Proteomes" id="UP000640583">
    <property type="component" value="Unassembled WGS sequence"/>
</dbReference>
<dbReference type="SUPFAM" id="SSF53335">
    <property type="entry name" value="S-adenosyl-L-methionine-dependent methyltransferases"/>
    <property type="match status" value="1"/>
</dbReference>
<organism evidence="7 8">
    <name type="scientific">Halocynthiibacter styelae</name>
    <dbReference type="NCBI Taxonomy" id="2761955"/>
    <lineage>
        <taxon>Bacteria</taxon>
        <taxon>Pseudomonadati</taxon>
        <taxon>Pseudomonadota</taxon>
        <taxon>Alphaproteobacteria</taxon>
        <taxon>Rhodobacterales</taxon>
        <taxon>Paracoccaceae</taxon>
        <taxon>Halocynthiibacter</taxon>
    </lineage>
</organism>
<dbReference type="GO" id="GO:0006364">
    <property type="term" value="P:rRNA processing"/>
    <property type="evidence" value="ECO:0007669"/>
    <property type="project" value="UniProtKB-KW"/>
</dbReference>
<dbReference type="GO" id="GO:0008170">
    <property type="term" value="F:N-methyltransferase activity"/>
    <property type="evidence" value="ECO:0007669"/>
    <property type="project" value="UniProtKB-ARBA"/>
</dbReference>
<evidence type="ECO:0000256" key="1">
    <source>
        <dbReference type="ARBA" id="ARBA00022490"/>
    </source>
</evidence>
<evidence type="ECO:0000256" key="2">
    <source>
        <dbReference type="ARBA" id="ARBA00022552"/>
    </source>
</evidence>
<dbReference type="EMBL" id="JADCKQ010000008">
    <property type="protein sequence ID" value="MBI1494311.1"/>
    <property type="molecule type" value="Genomic_DNA"/>
</dbReference>
<dbReference type="CDD" id="cd02440">
    <property type="entry name" value="AdoMet_MTases"/>
    <property type="match status" value="1"/>
</dbReference>
<feature type="domain" description="Methyltransferase small" evidence="6">
    <location>
        <begin position="158"/>
        <end position="321"/>
    </location>
</feature>
<dbReference type="PANTHER" id="PTHR47816">
    <property type="entry name" value="RIBOSOMAL RNA SMALL SUBUNIT METHYLTRANSFERASE C"/>
    <property type="match status" value="1"/>
</dbReference>
<gene>
    <name evidence="7" type="ORF">H1D41_11740</name>
</gene>
<keyword evidence="5" id="KW-0949">S-adenosyl-L-methionine</keyword>
<evidence type="ECO:0000313" key="7">
    <source>
        <dbReference type="EMBL" id="MBI1494311.1"/>
    </source>
</evidence>
<accession>A0A8J7INV9</accession>
<evidence type="ECO:0000256" key="3">
    <source>
        <dbReference type="ARBA" id="ARBA00022603"/>
    </source>
</evidence>
<dbReference type="PROSITE" id="PS00092">
    <property type="entry name" value="N6_MTASE"/>
    <property type="match status" value="1"/>
</dbReference>
<dbReference type="InterPro" id="IPR007848">
    <property type="entry name" value="Small_mtfrase_dom"/>
</dbReference>
<comment type="caution">
    <text evidence="7">The sequence shown here is derived from an EMBL/GenBank/DDBJ whole genome shotgun (WGS) entry which is preliminary data.</text>
</comment>
<dbReference type="Gene3D" id="3.40.50.150">
    <property type="entry name" value="Vaccinia Virus protein VP39"/>
    <property type="match status" value="2"/>
</dbReference>
<evidence type="ECO:0000313" key="8">
    <source>
        <dbReference type="Proteomes" id="UP000640583"/>
    </source>
</evidence>
<dbReference type="GO" id="GO:0003676">
    <property type="term" value="F:nucleic acid binding"/>
    <property type="evidence" value="ECO:0007669"/>
    <property type="project" value="InterPro"/>
</dbReference>
<evidence type="ECO:0000256" key="4">
    <source>
        <dbReference type="ARBA" id="ARBA00022679"/>
    </source>
</evidence>
<protein>
    <submittedName>
        <fullName evidence="7">Class I SAM-dependent methyltransferase</fullName>
    </submittedName>
</protein>
<dbReference type="InterPro" id="IPR002052">
    <property type="entry name" value="DNA_methylase_N6_adenine_CS"/>
</dbReference>
<name>A0A8J7INV9_9RHOB</name>
<proteinExistence type="predicted"/>
<keyword evidence="3 7" id="KW-0489">Methyltransferase</keyword>
<reference evidence="7" key="1">
    <citation type="submission" date="2020-10" db="EMBL/GenBank/DDBJ databases">
        <title>Paenihalocynthiibacter styelae gen. nov., sp. nov., isolated from stalked sea squirt Styela clava.</title>
        <authorList>
            <person name="Kim Y.-O."/>
            <person name="Yoon J.-H."/>
        </authorList>
    </citation>
    <scope>NUCLEOTIDE SEQUENCE</scope>
    <source>
        <strain evidence="7">MYP1-1</strain>
    </source>
</reference>
<dbReference type="InterPro" id="IPR029063">
    <property type="entry name" value="SAM-dependent_MTases_sf"/>
</dbReference>
<dbReference type="GO" id="GO:0008757">
    <property type="term" value="F:S-adenosylmethionine-dependent methyltransferase activity"/>
    <property type="evidence" value="ECO:0007669"/>
    <property type="project" value="InterPro"/>
</dbReference>
<dbReference type="GO" id="GO:0032259">
    <property type="term" value="P:methylation"/>
    <property type="evidence" value="ECO:0007669"/>
    <property type="project" value="UniProtKB-KW"/>
</dbReference>
<dbReference type="AlphaFoldDB" id="A0A8J7INV9"/>
<evidence type="ECO:0000259" key="6">
    <source>
        <dbReference type="Pfam" id="PF05175"/>
    </source>
</evidence>
<keyword evidence="8" id="KW-1185">Reference proteome</keyword>
<evidence type="ECO:0000256" key="5">
    <source>
        <dbReference type="ARBA" id="ARBA00022691"/>
    </source>
</evidence>
<keyword evidence="4" id="KW-0808">Transferase</keyword>